<keyword evidence="3" id="KW-1185">Reference proteome</keyword>
<name>A0A934J3M4_9BACL</name>
<protein>
    <submittedName>
        <fullName evidence="2">Glycerophosphodiester phosphodiesterase</fullName>
    </submittedName>
</protein>
<reference evidence="2" key="1">
    <citation type="submission" date="2020-12" db="EMBL/GenBank/DDBJ databases">
        <authorList>
            <person name="Huq M.A."/>
        </authorList>
    </citation>
    <scope>NUCLEOTIDE SEQUENCE</scope>
    <source>
        <strain evidence="2">MAHUQ-46</strain>
    </source>
</reference>
<dbReference type="GO" id="GO:0008081">
    <property type="term" value="F:phosphoric diester hydrolase activity"/>
    <property type="evidence" value="ECO:0007669"/>
    <property type="project" value="InterPro"/>
</dbReference>
<proteinExistence type="predicted"/>
<dbReference type="SUPFAM" id="SSF51695">
    <property type="entry name" value="PLC-like phosphodiesterases"/>
    <property type="match status" value="1"/>
</dbReference>
<dbReference type="GO" id="GO:0006629">
    <property type="term" value="P:lipid metabolic process"/>
    <property type="evidence" value="ECO:0007669"/>
    <property type="project" value="InterPro"/>
</dbReference>
<dbReference type="Proteomes" id="UP000640274">
    <property type="component" value="Unassembled WGS sequence"/>
</dbReference>
<dbReference type="PANTHER" id="PTHR46211:SF1">
    <property type="entry name" value="GLYCEROPHOSPHODIESTER PHOSPHODIESTERASE, CYTOPLASMIC"/>
    <property type="match status" value="1"/>
</dbReference>
<accession>A0A934J3M4</accession>
<dbReference type="InterPro" id="IPR017946">
    <property type="entry name" value="PLC-like_Pdiesterase_TIM-brl"/>
</dbReference>
<feature type="domain" description="GP-PDE" evidence="1">
    <location>
        <begin position="3"/>
        <end position="240"/>
    </location>
</feature>
<dbReference type="RefSeq" id="WP_199017350.1">
    <property type="nucleotide sequence ID" value="NZ_JAELUP010000001.1"/>
</dbReference>
<dbReference type="InterPro" id="IPR030395">
    <property type="entry name" value="GP_PDE_dom"/>
</dbReference>
<dbReference type="AlphaFoldDB" id="A0A934J3M4"/>
<evidence type="ECO:0000259" key="1">
    <source>
        <dbReference type="PROSITE" id="PS51704"/>
    </source>
</evidence>
<dbReference type="PROSITE" id="PS51704">
    <property type="entry name" value="GP_PDE"/>
    <property type="match status" value="1"/>
</dbReference>
<evidence type="ECO:0000313" key="3">
    <source>
        <dbReference type="Proteomes" id="UP000640274"/>
    </source>
</evidence>
<dbReference type="EMBL" id="JAELUP010000001">
    <property type="protein sequence ID" value="MBJ6359825.1"/>
    <property type="molecule type" value="Genomic_DNA"/>
</dbReference>
<comment type="caution">
    <text evidence="2">The sequence shown here is derived from an EMBL/GenBank/DDBJ whole genome shotgun (WGS) entry which is preliminary data.</text>
</comment>
<evidence type="ECO:0000313" key="2">
    <source>
        <dbReference type="EMBL" id="MBJ6359825.1"/>
    </source>
</evidence>
<dbReference type="Pfam" id="PF03009">
    <property type="entry name" value="GDPD"/>
    <property type="match status" value="1"/>
</dbReference>
<sequence length="242" mass="27124">MNNLCVAHRGASGEAPENTLIAARHAMAYPFVQWMEIDVQLSKDQIPVVIHDDRLSRTTNGKGKVADYTAEELAKLDAGRWFGRSFEGEPVPTLEQLLMATAGRCRLNIELKTLSGKYPGIEQKVVELLYKYNLQFDTVITSFEPDALYNVKKISPEMTTGLIIDASPSQLIAELNRLQAAFLSIGYTQITPQRLQEWHQAGLTVMAWTVNDALAMRRLMQMDGSLMICTNYPDRYARALGI</sequence>
<dbReference type="PANTHER" id="PTHR46211">
    <property type="entry name" value="GLYCEROPHOSPHORYL DIESTER PHOSPHODIESTERASE"/>
    <property type="match status" value="1"/>
</dbReference>
<organism evidence="2 3">
    <name type="scientific">Paenibacillus roseus</name>
    <dbReference type="NCBI Taxonomy" id="2798579"/>
    <lineage>
        <taxon>Bacteria</taxon>
        <taxon>Bacillati</taxon>
        <taxon>Bacillota</taxon>
        <taxon>Bacilli</taxon>
        <taxon>Bacillales</taxon>
        <taxon>Paenibacillaceae</taxon>
        <taxon>Paenibacillus</taxon>
    </lineage>
</organism>
<gene>
    <name evidence="2" type="ORF">JFN88_00595</name>
</gene>
<dbReference type="Gene3D" id="3.20.20.190">
    <property type="entry name" value="Phosphatidylinositol (PI) phosphodiesterase"/>
    <property type="match status" value="1"/>
</dbReference>